<evidence type="ECO:0000313" key="2">
    <source>
        <dbReference type="Proteomes" id="UP000512286"/>
    </source>
</evidence>
<name>A0A7D6ZED3_9CLOT</name>
<dbReference type="AlphaFoldDB" id="A0A7D6ZED3"/>
<proteinExistence type="predicted"/>
<organism evidence="1 2">
    <name type="scientific">Clostridium intestinale</name>
    <dbReference type="NCBI Taxonomy" id="36845"/>
    <lineage>
        <taxon>Bacteria</taxon>
        <taxon>Bacillati</taxon>
        <taxon>Bacillota</taxon>
        <taxon>Clostridia</taxon>
        <taxon>Eubacteriales</taxon>
        <taxon>Clostridiaceae</taxon>
        <taxon>Clostridium</taxon>
    </lineage>
</organism>
<dbReference type="Proteomes" id="UP000512286">
    <property type="component" value="Chromosome"/>
</dbReference>
<sequence>MENEIEFLKLADWERDEIALERFKRKMKNIGKEIKVTNSKKVCSKLMKIYFVEVNGNGMQKVD</sequence>
<dbReference type="RefSeq" id="WP_181600527.1">
    <property type="nucleotide sequence ID" value="NZ_CP059378.1"/>
</dbReference>
<dbReference type="KEGG" id="cint:HZF06_13260"/>
<evidence type="ECO:0000313" key="1">
    <source>
        <dbReference type="EMBL" id="QLY78061.1"/>
    </source>
</evidence>
<gene>
    <name evidence="1" type="ORF">HZF06_13260</name>
</gene>
<accession>A0A7D6ZED3</accession>
<protein>
    <submittedName>
        <fullName evidence="1">Uncharacterized protein</fullName>
    </submittedName>
</protein>
<dbReference type="EMBL" id="CP059378">
    <property type="protein sequence ID" value="QLY78061.1"/>
    <property type="molecule type" value="Genomic_DNA"/>
</dbReference>
<reference evidence="1 2" key="1">
    <citation type="submission" date="2020-07" db="EMBL/GenBank/DDBJ databases">
        <title>Electron transfer.</title>
        <authorList>
            <person name="Huang L."/>
            <person name="Liu X."/>
            <person name="Zhou S."/>
        </authorList>
    </citation>
    <scope>NUCLEOTIDE SEQUENCE [LARGE SCALE GENOMIC DNA]</scope>
    <source>
        <strain evidence="1 2">Lx1</strain>
    </source>
</reference>